<dbReference type="GO" id="GO:0050661">
    <property type="term" value="F:NADP binding"/>
    <property type="evidence" value="ECO:0007669"/>
    <property type="project" value="TreeGrafter"/>
</dbReference>
<evidence type="ECO:0000256" key="8">
    <source>
        <dbReference type="ARBA" id="ARBA00032024"/>
    </source>
</evidence>
<feature type="domain" description="Ketopantoate reductase N-terminal" evidence="11">
    <location>
        <begin position="3"/>
        <end position="145"/>
    </location>
</feature>
<keyword evidence="5 10" id="KW-0566">Pantothenate biosynthesis</keyword>
<reference evidence="13 14" key="1">
    <citation type="submission" date="2018-05" db="EMBL/GenBank/DDBJ databases">
        <title>Abyssibacter profundi OUC007T gen. nov., sp. nov, a marine bacterium isolated from seawater of the Mariana Trench.</title>
        <authorList>
            <person name="Zhou S."/>
        </authorList>
    </citation>
    <scope>NUCLEOTIDE SEQUENCE [LARGE SCALE GENOMIC DNA]</scope>
    <source>
        <strain evidence="13 14">OUC007</strain>
    </source>
</reference>
<gene>
    <name evidence="13" type="ORF">DEH80_07125</name>
</gene>
<evidence type="ECO:0000256" key="3">
    <source>
        <dbReference type="ARBA" id="ARBA00013014"/>
    </source>
</evidence>
<dbReference type="InterPro" id="IPR003710">
    <property type="entry name" value="ApbA"/>
</dbReference>
<sequence length="332" mass="35535">MRIRVIGAGAVGTVLATHLVRAGHAVRLSIREADLPSMQSVRHLRVDRVTGGPPLTVDKPPLSTGMDLHDVDAAFICVKHPDLRSVLDGLGPTIPSGCALIPCQNGVGAAQRIRQRFPASDPVAATVMFNAQTLQPLHARVTTEPTLLLRSGDPDLLSLFNGSGLRVRRVRGEGAAWGKLLLNLANAICALTHSSFHDVVSNDDLKTCFTSALDEAVRVLQAAKAPYRLPASMPYPAFRLLLDRAPSLALRASAFHRTASSHAYPSMVADMVQGRPTEIDQLNGEIVRLGELSGIDTPVNSQLVAMIRMREGRQPAEFLAPAELRQSLAAAG</sequence>
<evidence type="ECO:0000256" key="2">
    <source>
        <dbReference type="ARBA" id="ARBA00007870"/>
    </source>
</evidence>
<keyword evidence="6 10" id="KW-0521">NADP</keyword>
<dbReference type="Pfam" id="PF02558">
    <property type="entry name" value="ApbA"/>
    <property type="match status" value="1"/>
</dbReference>
<dbReference type="GO" id="GO:0005737">
    <property type="term" value="C:cytoplasm"/>
    <property type="evidence" value="ECO:0007669"/>
    <property type="project" value="TreeGrafter"/>
</dbReference>
<dbReference type="GO" id="GO:0008677">
    <property type="term" value="F:2-dehydropantoate 2-reductase activity"/>
    <property type="evidence" value="ECO:0007669"/>
    <property type="project" value="UniProtKB-EC"/>
</dbReference>
<dbReference type="NCBIfam" id="TIGR00745">
    <property type="entry name" value="apbA_panE"/>
    <property type="match status" value="1"/>
</dbReference>
<organism evidence="13 14">
    <name type="scientific">Abyssibacter profundi</name>
    <dbReference type="NCBI Taxonomy" id="2182787"/>
    <lineage>
        <taxon>Bacteria</taxon>
        <taxon>Pseudomonadati</taxon>
        <taxon>Pseudomonadota</taxon>
        <taxon>Gammaproteobacteria</taxon>
        <taxon>Chromatiales</taxon>
        <taxon>Oceanococcaceae</taxon>
        <taxon>Abyssibacter</taxon>
    </lineage>
</organism>
<dbReference type="InterPro" id="IPR036291">
    <property type="entry name" value="NAD(P)-bd_dom_sf"/>
</dbReference>
<dbReference type="RefSeq" id="WP_109719780.1">
    <property type="nucleotide sequence ID" value="NZ_QEQK01000005.1"/>
</dbReference>
<dbReference type="PANTHER" id="PTHR43765:SF2">
    <property type="entry name" value="2-DEHYDROPANTOATE 2-REDUCTASE"/>
    <property type="match status" value="1"/>
</dbReference>
<dbReference type="GO" id="GO:0015940">
    <property type="term" value="P:pantothenate biosynthetic process"/>
    <property type="evidence" value="ECO:0007669"/>
    <property type="project" value="UniProtKB-UniPathway"/>
</dbReference>
<dbReference type="InterPro" id="IPR050838">
    <property type="entry name" value="Ketopantoate_reductase"/>
</dbReference>
<feature type="domain" description="Ketopantoate reductase C-terminal" evidence="12">
    <location>
        <begin position="175"/>
        <end position="311"/>
    </location>
</feature>
<dbReference type="Proteomes" id="UP000251800">
    <property type="component" value="Unassembled WGS sequence"/>
</dbReference>
<name>A0A363UMD1_9GAMM</name>
<dbReference type="SUPFAM" id="SSF48179">
    <property type="entry name" value="6-phosphogluconate dehydrogenase C-terminal domain-like"/>
    <property type="match status" value="1"/>
</dbReference>
<evidence type="ECO:0000256" key="7">
    <source>
        <dbReference type="ARBA" id="ARBA00023002"/>
    </source>
</evidence>
<dbReference type="OrthoDB" id="6530772at2"/>
<evidence type="ECO:0000256" key="1">
    <source>
        <dbReference type="ARBA" id="ARBA00004994"/>
    </source>
</evidence>
<dbReference type="InterPro" id="IPR013328">
    <property type="entry name" value="6PGD_dom2"/>
</dbReference>
<evidence type="ECO:0000256" key="4">
    <source>
        <dbReference type="ARBA" id="ARBA00019465"/>
    </source>
</evidence>
<dbReference type="UniPathway" id="UPA00028">
    <property type="reaction ID" value="UER00004"/>
</dbReference>
<dbReference type="SUPFAM" id="SSF51735">
    <property type="entry name" value="NAD(P)-binding Rossmann-fold domains"/>
    <property type="match status" value="1"/>
</dbReference>
<dbReference type="InterPro" id="IPR013332">
    <property type="entry name" value="KPR_N"/>
</dbReference>
<evidence type="ECO:0000256" key="10">
    <source>
        <dbReference type="RuleBase" id="RU362068"/>
    </source>
</evidence>
<dbReference type="InterPro" id="IPR008927">
    <property type="entry name" value="6-PGluconate_DH-like_C_sf"/>
</dbReference>
<dbReference type="AlphaFoldDB" id="A0A363UMD1"/>
<evidence type="ECO:0000313" key="14">
    <source>
        <dbReference type="Proteomes" id="UP000251800"/>
    </source>
</evidence>
<dbReference type="Gene3D" id="1.10.1040.10">
    <property type="entry name" value="N-(1-d-carboxylethyl)-l-norvaline Dehydrogenase, domain 2"/>
    <property type="match status" value="1"/>
</dbReference>
<evidence type="ECO:0000259" key="11">
    <source>
        <dbReference type="Pfam" id="PF02558"/>
    </source>
</evidence>
<proteinExistence type="inferred from homology"/>
<evidence type="ECO:0000256" key="6">
    <source>
        <dbReference type="ARBA" id="ARBA00022857"/>
    </source>
</evidence>
<comment type="similarity">
    <text evidence="2 10">Belongs to the ketopantoate reductase family.</text>
</comment>
<evidence type="ECO:0000313" key="13">
    <source>
        <dbReference type="EMBL" id="PWN56586.1"/>
    </source>
</evidence>
<keyword evidence="7 10" id="KW-0560">Oxidoreductase</keyword>
<evidence type="ECO:0000256" key="9">
    <source>
        <dbReference type="ARBA" id="ARBA00048793"/>
    </source>
</evidence>
<dbReference type="PANTHER" id="PTHR43765">
    <property type="entry name" value="2-DEHYDROPANTOATE 2-REDUCTASE-RELATED"/>
    <property type="match status" value="1"/>
</dbReference>
<keyword evidence="14" id="KW-1185">Reference proteome</keyword>
<dbReference type="EMBL" id="QEQK01000005">
    <property type="protein sequence ID" value="PWN56586.1"/>
    <property type="molecule type" value="Genomic_DNA"/>
</dbReference>
<comment type="caution">
    <text evidence="13">The sequence shown here is derived from an EMBL/GenBank/DDBJ whole genome shotgun (WGS) entry which is preliminary data.</text>
</comment>
<evidence type="ECO:0000256" key="5">
    <source>
        <dbReference type="ARBA" id="ARBA00022655"/>
    </source>
</evidence>
<comment type="catalytic activity">
    <reaction evidence="9 10">
        <text>(R)-pantoate + NADP(+) = 2-dehydropantoate + NADPH + H(+)</text>
        <dbReference type="Rhea" id="RHEA:16233"/>
        <dbReference type="ChEBI" id="CHEBI:11561"/>
        <dbReference type="ChEBI" id="CHEBI:15378"/>
        <dbReference type="ChEBI" id="CHEBI:15980"/>
        <dbReference type="ChEBI" id="CHEBI:57783"/>
        <dbReference type="ChEBI" id="CHEBI:58349"/>
        <dbReference type="EC" id="1.1.1.169"/>
    </reaction>
</comment>
<comment type="pathway">
    <text evidence="1 10">Cofactor biosynthesis; (R)-pantothenate biosynthesis; (R)-pantoate from 3-methyl-2-oxobutanoate: step 2/2.</text>
</comment>
<evidence type="ECO:0000259" key="12">
    <source>
        <dbReference type="Pfam" id="PF08546"/>
    </source>
</evidence>
<dbReference type="Pfam" id="PF08546">
    <property type="entry name" value="ApbA_C"/>
    <property type="match status" value="1"/>
</dbReference>
<dbReference type="Gene3D" id="3.40.50.720">
    <property type="entry name" value="NAD(P)-binding Rossmann-like Domain"/>
    <property type="match status" value="1"/>
</dbReference>
<comment type="function">
    <text evidence="10">Catalyzes the NADPH-dependent reduction of ketopantoate into pantoic acid.</text>
</comment>
<protein>
    <recommendedName>
        <fullName evidence="4 10">2-dehydropantoate 2-reductase</fullName>
        <ecNumber evidence="3 10">1.1.1.169</ecNumber>
    </recommendedName>
    <alternativeName>
        <fullName evidence="8 10">Ketopantoate reductase</fullName>
    </alternativeName>
</protein>
<accession>A0A363UMD1</accession>
<dbReference type="EC" id="1.1.1.169" evidence="3 10"/>
<dbReference type="InterPro" id="IPR013752">
    <property type="entry name" value="KPA_reductase"/>
</dbReference>